<dbReference type="InterPro" id="IPR012795">
    <property type="entry name" value="tRNA_Ile_lys_synt_N"/>
</dbReference>
<dbReference type="SMART" id="SM00977">
    <property type="entry name" value="TilS_C"/>
    <property type="match status" value="1"/>
</dbReference>
<dbReference type="RefSeq" id="WP_094416795.1">
    <property type="nucleotide sequence ID" value="NZ_NOXV01000304.1"/>
</dbReference>
<dbReference type="SUPFAM" id="SSF52402">
    <property type="entry name" value="Adenine nucleotide alpha hydrolases-like"/>
    <property type="match status" value="1"/>
</dbReference>
<keyword evidence="3 8" id="KW-0436">Ligase</keyword>
<dbReference type="PANTHER" id="PTHR43033:SF1">
    <property type="entry name" value="TRNA(ILE)-LYSIDINE SYNTHASE-RELATED"/>
    <property type="match status" value="1"/>
</dbReference>
<dbReference type="HAMAP" id="MF_01161">
    <property type="entry name" value="tRNA_Ile_lys_synt"/>
    <property type="match status" value="1"/>
</dbReference>
<evidence type="ECO:0000256" key="5">
    <source>
        <dbReference type="ARBA" id="ARBA00022741"/>
    </source>
</evidence>
<dbReference type="InterPro" id="IPR012796">
    <property type="entry name" value="Lysidine-tRNA-synth_C"/>
</dbReference>
<dbReference type="PANTHER" id="PTHR43033">
    <property type="entry name" value="TRNA(ILE)-LYSIDINE SYNTHASE-RELATED"/>
    <property type="match status" value="1"/>
</dbReference>
<keyword evidence="2 8" id="KW-0963">Cytoplasm</keyword>
<dbReference type="InterPro" id="IPR011063">
    <property type="entry name" value="TilS/TtcA_N"/>
</dbReference>
<comment type="subcellular location">
    <subcellularLocation>
        <location evidence="1 8">Cytoplasm</location>
    </subcellularLocation>
</comment>
<keyword evidence="11" id="KW-1185">Reference proteome</keyword>
<evidence type="ECO:0000256" key="1">
    <source>
        <dbReference type="ARBA" id="ARBA00004496"/>
    </source>
</evidence>
<dbReference type="SUPFAM" id="SSF56037">
    <property type="entry name" value="PheT/TilS domain"/>
    <property type="match status" value="1"/>
</dbReference>
<evidence type="ECO:0000256" key="4">
    <source>
        <dbReference type="ARBA" id="ARBA00022694"/>
    </source>
</evidence>
<feature type="binding site" evidence="8">
    <location>
        <begin position="26"/>
        <end position="31"/>
    </location>
    <ligand>
        <name>ATP</name>
        <dbReference type="ChEBI" id="CHEBI:30616"/>
    </ligand>
</feature>
<feature type="domain" description="Lysidine-tRNA(Ile) synthetase C-terminal" evidence="9">
    <location>
        <begin position="360"/>
        <end position="433"/>
    </location>
</feature>
<dbReference type="GO" id="GO:0006400">
    <property type="term" value="P:tRNA modification"/>
    <property type="evidence" value="ECO:0007669"/>
    <property type="project" value="UniProtKB-UniRule"/>
</dbReference>
<sequence>MLSRFEDHLKVNLPFLKDKKLLLACSGGIDSMVLAHLLKQLDYPFSIAHCNFMLRGEESDADEDFVRNYASCNNIPVYITHFDTMLFATDNKLSLQVAARQLRYGWFNELLRENGLDYLLTAHHLDDSAETFLINFTRGTGLEGLTGIPQQNEAIVRPLLPFTREEVEAYARENSIIWREDSSNATDKYLRNRVRHDVVPVLKSLNPLFGQSFQQTLKNLQQAKSLADDAAILVYRQVVTEHKGRKHIDIRELARLTNYRAYLYRWLSPFGFTAWEDIYALADAQPGKYVLAGPYRLLKDRKILILERIVEDEVAVHEIYEGMNTISTAFRLSVSDVTGVSEDSLKNTLYADKEKLKFPLFVRKWQAGDYFYPVGMNGQKKKVSKYFKDEKMSLSEKEGAWLLCSGSQVVWIINKRADERFKPDNNTTQIIKIEVL</sequence>
<evidence type="ECO:0000313" key="10">
    <source>
        <dbReference type="EMBL" id="OYQ32077.1"/>
    </source>
</evidence>
<comment type="domain">
    <text evidence="8">The N-terminal region contains the highly conserved SGGXDS motif, predicted to be a P-loop motif involved in ATP binding.</text>
</comment>
<dbReference type="Gene3D" id="3.40.50.620">
    <property type="entry name" value="HUPs"/>
    <property type="match status" value="1"/>
</dbReference>
<comment type="function">
    <text evidence="8">Ligates lysine onto the cytidine present at position 34 of the AUA codon-specific tRNA(Ile) that contains the anticodon CAU, in an ATP-dependent manner. Cytidine is converted to lysidine, thus changing the amino acid specificity of the tRNA from methionine to isoleucine.</text>
</comment>
<gene>
    <name evidence="8 10" type="primary">tilS</name>
    <name evidence="10" type="ORF">CHU92_14455</name>
</gene>
<evidence type="ECO:0000256" key="6">
    <source>
        <dbReference type="ARBA" id="ARBA00022840"/>
    </source>
</evidence>
<dbReference type="CDD" id="cd01992">
    <property type="entry name" value="TilS_N"/>
    <property type="match status" value="1"/>
</dbReference>
<reference evidence="10 11" key="1">
    <citation type="submission" date="2017-07" db="EMBL/GenBank/DDBJ databases">
        <title>Flavobacterium cyanobacteriorum sp. nov., isolated from cyanobacterial aggregates in a eutrophic lake.</title>
        <authorList>
            <person name="Cai H."/>
        </authorList>
    </citation>
    <scope>NUCLEOTIDE SEQUENCE [LARGE SCALE GENOMIC DNA]</scope>
    <source>
        <strain evidence="10 11">TH021</strain>
    </source>
</reference>
<comment type="catalytic activity">
    <reaction evidence="7 8">
        <text>cytidine(34) in tRNA(Ile2) + L-lysine + ATP = lysidine(34) in tRNA(Ile2) + AMP + diphosphate + H(+)</text>
        <dbReference type="Rhea" id="RHEA:43744"/>
        <dbReference type="Rhea" id="RHEA-COMP:10625"/>
        <dbReference type="Rhea" id="RHEA-COMP:10670"/>
        <dbReference type="ChEBI" id="CHEBI:15378"/>
        <dbReference type="ChEBI" id="CHEBI:30616"/>
        <dbReference type="ChEBI" id="CHEBI:32551"/>
        <dbReference type="ChEBI" id="CHEBI:33019"/>
        <dbReference type="ChEBI" id="CHEBI:82748"/>
        <dbReference type="ChEBI" id="CHEBI:83665"/>
        <dbReference type="ChEBI" id="CHEBI:456215"/>
        <dbReference type="EC" id="6.3.4.19"/>
    </reaction>
</comment>
<dbReference type="AlphaFoldDB" id="A0A255YSA7"/>
<accession>A0A255YSA7</accession>
<evidence type="ECO:0000256" key="2">
    <source>
        <dbReference type="ARBA" id="ARBA00022490"/>
    </source>
</evidence>
<dbReference type="GO" id="GO:0005524">
    <property type="term" value="F:ATP binding"/>
    <property type="evidence" value="ECO:0007669"/>
    <property type="project" value="UniProtKB-UniRule"/>
</dbReference>
<dbReference type="EC" id="6.3.4.19" evidence="8"/>
<comment type="similarity">
    <text evidence="8">Belongs to the tRNA(Ile)-lysidine synthase family.</text>
</comment>
<evidence type="ECO:0000256" key="7">
    <source>
        <dbReference type="ARBA" id="ARBA00048539"/>
    </source>
</evidence>
<keyword evidence="5 8" id="KW-0547">Nucleotide-binding</keyword>
<keyword evidence="4 8" id="KW-0819">tRNA processing</keyword>
<dbReference type="GO" id="GO:0005737">
    <property type="term" value="C:cytoplasm"/>
    <property type="evidence" value="ECO:0007669"/>
    <property type="project" value="UniProtKB-SubCell"/>
</dbReference>
<dbReference type="InterPro" id="IPR014729">
    <property type="entry name" value="Rossmann-like_a/b/a_fold"/>
</dbReference>
<dbReference type="Pfam" id="PF11734">
    <property type="entry name" value="TilS_C"/>
    <property type="match status" value="1"/>
</dbReference>
<dbReference type="EMBL" id="NOXV01000304">
    <property type="protein sequence ID" value="OYQ32077.1"/>
    <property type="molecule type" value="Genomic_DNA"/>
</dbReference>
<dbReference type="Pfam" id="PF01171">
    <property type="entry name" value="ATP_bind_3"/>
    <property type="match status" value="1"/>
</dbReference>
<evidence type="ECO:0000313" key="11">
    <source>
        <dbReference type="Proteomes" id="UP000216605"/>
    </source>
</evidence>
<name>A0A255YSA7_9FLAO</name>
<evidence type="ECO:0000256" key="3">
    <source>
        <dbReference type="ARBA" id="ARBA00022598"/>
    </source>
</evidence>
<protein>
    <recommendedName>
        <fullName evidence="8">tRNA(Ile)-lysidine synthase</fullName>
        <ecNumber evidence="8">6.3.4.19</ecNumber>
    </recommendedName>
    <alternativeName>
        <fullName evidence="8">tRNA(Ile)-2-lysyl-cytidine synthase</fullName>
    </alternativeName>
    <alternativeName>
        <fullName evidence="8">tRNA(Ile)-lysidine synthetase</fullName>
    </alternativeName>
</protein>
<evidence type="ECO:0000256" key="8">
    <source>
        <dbReference type="HAMAP-Rule" id="MF_01161"/>
    </source>
</evidence>
<keyword evidence="6 8" id="KW-0067">ATP-binding</keyword>
<proteinExistence type="inferred from homology"/>
<dbReference type="Proteomes" id="UP000216605">
    <property type="component" value="Unassembled WGS sequence"/>
</dbReference>
<evidence type="ECO:0000259" key="9">
    <source>
        <dbReference type="SMART" id="SM00977"/>
    </source>
</evidence>
<dbReference type="NCBIfam" id="TIGR02432">
    <property type="entry name" value="lysidine_TilS_N"/>
    <property type="match status" value="1"/>
</dbReference>
<dbReference type="GO" id="GO:0032267">
    <property type="term" value="F:tRNA(Ile)-lysidine synthase activity"/>
    <property type="evidence" value="ECO:0007669"/>
    <property type="project" value="UniProtKB-EC"/>
</dbReference>
<dbReference type="InterPro" id="IPR012094">
    <property type="entry name" value="tRNA_Ile_lys_synt"/>
</dbReference>
<comment type="caution">
    <text evidence="10">The sequence shown here is derived from an EMBL/GenBank/DDBJ whole genome shotgun (WGS) entry which is preliminary data.</text>
</comment>
<dbReference type="OrthoDB" id="9807403at2"/>
<organism evidence="10 11">
    <name type="scientific">Flavobacterium cyanobacteriorum</name>
    <dbReference type="NCBI Taxonomy" id="2022802"/>
    <lineage>
        <taxon>Bacteria</taxon>
        <taxon>Pseudomonadati</taxon>
        <taxon>Bacteroidota</taxon>
        <taxon>Flavobacteriia</taxon>
        <taxon>Flavobacteriales</taxon>
        <taxon>Flavobacteriaceae</taxon>
        <taxon>Flavobacterium</taxon>
    </lineage>
</organism>